<protein>
    <submittedName>
        <fullName evidence="2">Uncharacterized protein</fullName>
    </submittedName>
</protein>
<keyword evidence="1" id="KW-1185">Reference proteome</keyword>
<organism evidence="1 2">
    <name type="scientific">Globodera rostochiensis</name>
    <name type="common">Golden nematode worm</name>
    <name type="synonym">Heterodera rostochiensis</name>
    <dbReference type="NCBI Taxonomy" id="31243"/>
    <lineage>
        <taxon>Eukaryota</taxon>
        <taxon>Metazoa</taxon>
        <taxon>Ecdysozoa</taxon>
        <taxon>Nematoda</taxon>
        <taxon>Chromadorea</taxon>
        <taxon>Rhabditida</taxon>
        <taxon>Tylenchina</taxon>
        <taxon>Tylenchomorpha</taxon>
        <taxon>Tylenchoidea</taxon>
        <taxon>Heteroderidae</taxon>
        <taxon>Heteroderinae</taxon>
        <taxon>Globodera</taxon>
    </lineage>
</organism>
<reference evidence="2" key="1">
    <citation type="submission" date="2022-11" db="UniProtKB">
        <authorList>
            <consortium name="WormBaseParasite"/>
        </authorList>
    </citation>
    <scope>IDENTIFICATION</scope>
</reference>
<evidence type="ECO:0000313" key="2">
    <source>
        <dbReference type="WBParaSite" id="Gr19_v10_g15646.t1"/>
    </source>
</evidence>
<dbReference type="PANTHER" id="PTHR24322:SF742">
    <property type="entry name" value="PROTEIN DHS-3"/>
    <property type="match status" value="1"/>
</dbReference>
<name>A0A914HBW0_GLORO</name>
<dbReference type="GO" id="GO:0016616">
    <property type="term" value="F:oxidoreductase activity, acting on the CH-OH group of donors, NAD or NADP as acceptor"/>
    <property type="evidence" value="ECO:0007669"/>
    <property type="project" value="TreeGrafter"/>
</dbReference>
<dbReference type="PANTHER" id="PTHR24322">
    <property type="entry name" value="PKSB"/>
    <property type="match status" value="1"/>
</dbReference>
<dbReference type="AlphaFoldDB" id="A0A914HBW0"/>
<dbReference type="GO" id="GO:0005811">
    <property type="term" value="C:lipid droplet"/>
    <property type="evidence" value="ECO:0007669"/>
    <property type="project" value="TreeGrafter"/>
</dbReference>
<sequence length="66" mass="7482">MAIKFGKLGSKIVLWDVNERLNAETKMALDELDIEFFAYTIDLSDRKAIYAVAKGLNRKSVIRTCS</sequence>
<accession>A0A914HBW0</accession>
<dbReference type="Proteomes" id="UP000887572">
    <property type="component" value="Unplaced"/>
</dbReference>
<evidence type="ECO:0000313" key="1">
    <source>
        <dbReference type="Proteomes" id="UP000887572"/>
    </source>
</evidence>
<proteinExistence type="predicted"/>
<dbReference type="WBParaSite" id="Gr19_v10_g15646.t1">
    <property type="protein sequence ID" value="Gr19_v10_g15646.t1"/>
    <property type="gene ID" value="Gr19_v10_g15646"/>
</dbReference>